<gene>
    <name evidence="1" type="primary">g3615</name>
    <name evidence="1" type="ORF">NpPPO83_00003615</name>
</gene>
<comment type="caution">
    <text evidence="1">The sequence shown here is derived from an EMBL/GenBank/DDBJ whole genome shotgun (WGS) entry which is preliminary data.</text>
</comment>
<evidence type="ECO:0000313" key="1">
    <source>
        <dbReference type="EMBL" id="GME24926.1"/>
    </source>
</evidence>
<dbReference type="EMBL" id="BSXG01000016">
    <property type="protein sequence ID" value="GME24926.1"/>
    <property type="molecule type" value="Genomic_DNA"/>
</dbReference>
<proteinExistence type="predicted"/>
<protein>
    <submittedName>
        <fullName evidence="1">Exopolysaccharide regulatory protein Exor</fullName>
    </submittedName>
</protein>
<name>A0ACB5RWU3_9PEZI</name>
<dbReference type="Proteomes" id="UP001165186">
    <property type="component" value="Unassembled WGS sequence"/>
</dbReference>
<evidence type="ECO:0000313" key="2">
    <source>
        <dbReference type="Proteomes" id="UP001165186"/>
    </source>
</evidence>
<organism evidence="1 2">
    <name type="scientific">Neofusicoccum parvum</name>
    <dbReference type="NCBI Taxonomy" id="310453"/>
    <lineage>
        <taxon>Eukaryota</taxon>
        <taxon>Fungi</taxon>
        <taxon>Dikarya</taxon>
        <taxon>Ascomycota</taxon>
        <taxon>Pezizomycotina</taxon>
        <taxon>Dothideomycetes</taxon>
        <taxon>Dothideomycetes incertae sedis</taxon>
        <taxon>Botryosphaeriales</taxon>
        <taxon>Botryosphaeriaceae</taxon>
        <taxon>Neofusicoccum</taxon>
    </lineage>
</organism>
<accession>A0ACB5RWU3</accession>
<sequence length="264" mass="28851">MSNRPTYLQKAPRFTPGIGTLVALALGSYIIGIYSTANPNISADDPTQGTPWPPPLNDNLDDNLRQQIMYQFHTRQLSQKDGTKECTDRHWTTLNDAHHSTRVLETHRHVRADGTNDTTARLWVAEGAGGRRVYSFSRTVGAFNGPVLKEEVQKCALPPGSSTARGGGGWQCEPRRFFEAHARAVLGMRVYQKIGVGPPEGFVEDGVPEGRVEDVPTYTRGSVLSIEERFRKAWGKEMGVEGSEEMKADARAGGDRDAGGGRGG</sequence>
<keyword evidence="2" id="KW-1185">Reference proteome</keyword>
<reference evidence="1" key="1">
    <citation type="submission" date="2024-09" db="EMBL/GenBank/DDBJ databases">
        <title>Draft Genome Sequences of Neofusicoccum parvum.</title>
        <authorList>
            <person name="Ashida A."/>
            <person name="Camagna M."/>
            <person name="Tanaka A."/>
            <person name="Takemoto D."/>
        </authorList>
    </citation>
    <scope>NUCLEOTIDE SEQUENCE</scope>
    <source>
        <strain evidence="1">PPO83</strain>
    </source>
</reference>